<dbReference type="SMART" id="SM00165">
    <property type="entry name" value="UBA"/>
    <property type="match status" value="1"/>
</dbReference>
<evidence type="ECO:0000256" key="13">
    <source>
        <dbReference type="ARBA" id="ARBA00022741"/>
    </source>
</evidence>
<feature type="domain" description="KA1" evidence="30">
    <location>
        <begin position="729"/>
        <end position="778"/>
    </location>
</feature>
<dbReference type="Gene3D" id="3.30.310.80">
    <property type="entry name" value="Kinase associated domain 1, KA1"/>
    <property type="match status" value="1"/>
</dbReference>
<dbReference type="InterPro" id="IPR049508">
    <property type="entry name" value="MARK1-4_cat"/>
</dbReference>
<dbReference type="InterPro" id="IPR017441">
    <property type="entry name" value="Protein_kinase_ATP_BS"/>
</dbReference>
<dbReference type="CDD" id="cd14407">
    <property type="entry name" value="UBA_MARK3_4"/>
    <property type="match status" value="1"/>
</dbReference>
<keyword evidence="10" id="KW-0597">Phosphoprotein</keyword>
<dbReference type="CDD" id="cd14072">
    <property type="entry name" value="STKc_MARK"/>
    <property type="match status" value="1"/>
</dbReference>
<dbReference type="InterPro" id="IPR008271">
    <property type="entry name" value="Ser/Thr_kinase_AS"/>
</dbReference>
<evidence type="ECO:0000256" key="14">
    <source>
        <dbReference type="ARBA" id="ARBA00022776"/>
    </source>
</evidence>
<keyword evidence="12" id="KW-0808">Transferase</keyword>
<dbReference type="FunFam" id="1.10.8.10:FF:000011">
    <property type="entry name" value="Non-specific serine/threonine protein kinase"/>
    <property type="match status" value="1"/>
</dbReference>
<evidence type="ECO:0000256" key="3">
    <source>
        <dbReference type="ARBA" id="ARBA00004279"/>
    </source>
</evidence>
<dbReference type="Pfam" id="PF02149">
    <property type="entry name" value="KA1"/>
    <property type="match status" value="1"/>
</dbReference>
<accession>A0A811ZTK9</accession>
<dbReference type="GO" id="GO:0008093">
    <property type="term" value="F:cytoskeletal anchor activity"/>
    <property type="evidence" value="ECO:0007669"/>
    <property type="project" value="UniProtKB-ARBA"/>
</dbReference>
<evidence type="ECO:0000256" key="6">
    <source>
        <dbReference type="ARBA" id="ARBA00006234"/>
    </source>
</evidence>
<comment type="cofactor">
    <cofactor evidence="1">
        <name>Mg(2+)</name>
        <dbReference type="ChEBI" id="CHEBI:18420"/>
    </cofactor>
</comment>
<name>A0A811ZTK9_NYCPR</name>
<keyword evidence="19" id="KW-0206">Cytoskeleton</keyword>
<dbReference type="InterPro" id="IPR000719">
    <property type="entry name" value="Prot_kinase_dom"/>
</dbReference>
<dbReference type="InterPro" id="IPR001772">
    <property type="entry name" value="KA1_dom"/>
</dbReference>
<evidence type="ECO:0000256" key="19">
    <source>
        <dbReference type="ARBA" id="ARBA00023212"/>
    </source>
</evidence>
<dbReference type="PROSITE" id="PS50032">
    <property type="entry name" value="KA1"/>
    <property type="match status" value="1"/>
</dbReference>
<evidence type="ECO:0000313" key="31">
    <source>
        <dbReference type="EMBL" id="CAD7692498.1"/>
    </source>
</evidence>
<feature type="compositionally biased region" description="Low complexity" evidence="27">
    <location>
        <begin position="620"/>
        <end position="631"/>
    </location>
</feature>
<comment type="caution">
    <text evidence="31">The sequence shown here is derived from an EMBL/GenBank/DDBJ whole genome shotgun (WGS) entry which is preliminary data.</text>
</comment>
<dbReference type="GO" id="GO:0005930">
    <property type="term" value="C:axoneme"/>
    <property type="evidence" value="ECO:0007669"/>
    <property type="project" value="UniProtKB-SubCell"/>
</dbReference>
<dbReference type="GO" id="GO:0035556">
    <property type="term" value="P:intracellular signal transduction"/>
    <property type="evidence" value="ECO:0007669"/>
    <property type="project" value="TreeGrafter"/>
</dbReference>
<dbReference type="SUPFAM" id="SSF103243">
    <property type="entry name" value="KA1-like"/>
    <property type="match status" value="1"/>
</dbReference>
<evidence type="ECO:0000259" key="30">
    <source>
        <dbReference type="PROSITE" id="PS50032"/>
    </source>
</evidence>
<dbReference type="PROSITE" id="PS00107">
    <property type="entry name" value="PROTEIN_KINASE_ATP"/>
    <property type="match status" value="1"/>
</dbReference>
<evidence type="ECO:0000256" key="12">
    <source>
        <dbReference type="ARBA" id="ARBA00022679"/>
    </source>
</evidence>
<evidence type="ECO:0000256" key="2">
    <source>
        <dbReference type="ARBA" id="ARBA00004120"/>
    </source>
</evidence>
<keyword evidence="8" id="KW-0963">Cytoplasm</keyword>
<feature type="region of interest" description="Disordered" evidence="27">
    <location>
        <begin position="547"/>
        <end position="631"/>
    </location>
</feature>
<keyword evidence="14" id="KW-0498">Mitosis</keyword>
<evidence type="ECO:0000259" key="29">
    <source>
        <dbReference type="PROSITE" id="PS50030"/>
    </source>
</evidence>
<dbReference type="FunFam" id="3.30.200.20:FF:000003">
    <property type="entry name" value="Non-specific serine/threonine protein kinase"/>
    <property type="match status" value="1"/>
</dbReference>
<evidence type="ECO:0000256" key="17">
    <source>
        <dbReference type="ARBA" id="ARBA00022840"/>
    </source>
</evidence>
<evidence type="ECO:0000256" key="11">
    <source>
        <dbReference type="ARBA" id="ARBA00022618"/>
    </source>
</evidence>
<dbReference type="SMART" id="SM00220">
    <property type="entry name" value="S_TKc"/>
    <property type="match status" value="1"/>
</dbReference>
<comment type="subunit">
    <text evidence="24">Interacts with MAPT/TAU. Interacts with gamma-tubulin. Interacts with ODF2. Interacts with USP9X. Interacts with YWHAQ. Interacts with NLRP3; promoting NLRP3 recruitment to microtubule organizing center (MTOC).</text>
</comment>
<dbReference type="Pfam" id="PF00069">
    <property type="entry name" value="Pkinase"/>
    <property type="match status" value="1"/>
</dbReference>
<evidence type="ECO:0000256" key="20">
    <source>
        <dbReference type="ARBA" id="ARBA00023273"/>
    </source>
</evidence>
<evidence type="ECO:0000256" key="25">
    <source>
        <dbReference type="ARBA" id="ARBA00071530"/>
    </source>
</evidence>
<dbReference type="EMBL" id="CAJHUB010000775">
    <property type="protein sequence ID" value="CAD7692498.1"/>
    <property type="molecule type" value="Genomic_DNA"/>
</dbReference>
<keyword evidence="18" id="KW-0832">Ubl conjugation</keyword>
<sequence>MSSRTALAPGNDRNSDTHGTLGSGRSSDKGPSWSSRSLGARCRNSIASCPEEQPHVGNYRLLRTIGKGNFAKVKLARHILTGREVAIKIIDKTQLNPSSLQKLFREVRIMKGLNHPNIVKLFEVIETEKTLYLVMEYASAGEVFDYLVSHGRMKEKEARAKFRQIVSAVHYCHQKNIVHRDLKAENLLLDAEANIKIADFGFSNEFTLGSKLDTFCGSPPYAAPELFQGKKYDGPEVDIWSLGVILYTLVSGSLPFDGHNLKELRERVLRGKYRVPFYMSTDCESILRRFLVLNPAKRCTLEQIMKDKWINIGYEGEELKPYTEPEEDFGDTKRIEVMVGMGYTREEIKEALTSQKYNEVTATYLLLGRKTEEGGDRGTPGLALARVRAPSDTTNGTGSSKGTSHSKGQRSSSSTYHRQRRHSDFCEYGPHMPSHAILGPEASDLPYIGVVWLAGNGNLCSSQLQRREEFCIKMQRHYRGGGNTQDQEGIRNWKSSQSRCCFLLPLYSPGFPFLLLISRYLFPNLSVLETSPNDSWNPFGPLIRDRALTSGSGTPRVPPASPSSHSLAPPSGERSRLARGSTIRSTFHGGQVRDRRAGGGGGGGVQNGPPASPTLAHEATPLPTGRPRPTTNLFTKLTSKLTRRADILLGDPDSVQRRKIEQGREVHCHLPWDQTETAPRLLRFPWSVKLTSSRPPEALMAALRQATAAARCRCRQPQPFLLACLHGGAGGPEPLSHFEVEVCQLPRPGLRGVLFRRVAGTALAFRTLVTRISNDLEL</sequence>
<protein>
    <recommendedName>
        <fullName evidence="25">MAP/microtubule affinity-regulating kinase 4</fullName>
        <ecNumber evidence="7">2.7.11.1</ecNumber>
    </recommendedName>
</protein>
<feature type="region of interest" description="Disordered" evidence="27">
    <location>
        <begin position="371"/>
        <end position="420"/>
    </location>
</feature>
<comment type="catalytic activity">
    <reaction evidence="23">
        <text>L-seryl-[protein] + ATP = O-phospho-L-seryl-[protein] + ADP + H(+)</text>
        <dbReference type="Rhea" id="RHEA:17989"/>
        <dbReference type="Rhea" id="RHEA-COMP:9863"/>
        <dbReference type="Rhea" id="RHEA-COMP:11604"/>
        <dbReference type="ChEBI" id="CHEBI:15378"/>
        <dbReference type="ChEBI" id="CHEBI:29999"/>
        <dbReference type="ChEBI" id="CHEBI:30616"/>
        <dbReference type="ChEBI" id="CHEBI:83421"/>
        <dbReference type="ChEBI" id="CHEBI:456216"/>
        <dbReference type="EC" id="2.7.11.1"/>
    </reaction>
</comment>
<dbReference type="InterPro" id="IPR028375">
    <property type="entry name" value="KA1/Ssp2_C"/>
</dbReference>
<evidence type="ECO:0000256" key="23">
    <source>
        <dbReference type="ARBA" id="ARBA00048679"/>
    </source>
</evidence>
<dbReference type="Gene3D" id="1.10.510.10">
    <property type="entry name" value="Transferase(Phosphotransferase) domain 1"/>
    <property type="match status" value="1"/>
</dbReference>
<dbReference type="GO" id="GO:0000226">
    <property type="term" value="P:microtubule cytoskeleton organization"/>
    <property type="evidence" value="ECO:0007669"/>
    <property type="project" value="TreeGrafter"/>
</dbReference>
<evidence type="ECO:0000256" key="1">
    <source>
        <dbReference type="ARBA" id="ARBA00001946"/>
    </source>
</evidence>
<keyword evidence="16" id="KW-0970">Cilium biogenesis/degradation</keyword>
<evidence type="ECO:0000256" key="18">
    <source>
        <dbReference type="ARBA" id="ARBA00022843"/>
    </source>
</evidence>
<dbReference type="CDD" id="cd12197">
    <property type="entry name" value="MARK4_C"/>
    <property type="match status" value="1"/>
</dbReference>
<dbReference type="GO" id="GO:0051301">
    <property type="term" value="P:cell division"/>
    <property type="evidence" value="ECO:0007669"/>
    <property type="project" value="UniProtKB-KW"/>
</dbReference>
<dbReference type="Gene3D" id="1.10.8.10">
    <property type="entry name" value="DNA helicase RuvA subunit, C-terminal domain"/>
    <property type="match status" value="1"/>
</dbReference>
<dbReference type="FunFam" id="1.10.510.10:FF:001032">
    <property type="entry name" value="KP78b, isoform A"/>
    <property type="match status" value="1"/>
</dbReference>
<dbReference type="PROSITE" id="PS50030">
    <property type="entry name" value="UBA"/>
    <property type="match status" value="1"/>
</dbReference>
<dbReference type="SUPFAM" id="SSF56112">
    <property type="entry name" value="Protein kinase-like (PK-like)"/>
    <property type="match status" value="1"/>
</dbReference>
<dbReference type="GO" id="GO:0050321">
    <property type="term" value="F:tau-protein kinase activity"/>
    <property type="evidence" value="ECO:0007669"/>
    <property type="project" value="TreeGrafter"/>
</dbReference>
<keyword evidence="9" id="KW-0723">Serine/threonine-protein kinase</keyword>
<dbReference type="EC" id="2.7.11.1" evidence="7"/>
<keyword evidence="11" id="KW-0132">Cell division</keyword>
<keyword evidence="20" id="KW-0966">Cell projection</keyword>
<keyword evidence="15" id="KW-0418">Kinase</keyword>
<dbReference type="GO" id="GO:0030425">
    <property type="term" value="C:dendrite"/>
    <property type="evidence" value="ECO:0007669"/>
    <property type="project" value="UniProtKB-SubCell"/>
</dbReference>
<feature type="binding site" evidence="26">
    <location>
        <position position="88"/>
    </location>
    <ligand>
        <name>ATP</name>
        <dbReference type="ChEBI" id="CHEBI:30616"/>
    </ligand>
</feature>
<feature type="compositionally biased region" description="Low complexity" evidence="27">
    <location>
        <begin position="562"/>
        <end position="571"/>
    </location>
</feature>
<keyword evidence="32" id="KW-1185">Reference proteome</keyword>
<evidence type="ECO:0000256" key="15">
    <source>
        <dbReference type="ARBA" id="ARBA00022777"/>
    </source>
</evidence>
<dbReference type="Proteomes" id="UP000645828">
    <property type="component" value="Unassembled WGS sequence"/>
</dbReference>
<keyword evidence="13 26" id="KW-0547">Nucleotide-binding</keyword>
<evidence type="ECO:0000256" key="22">
    <source>
        <dbReference type="ARBA" id="ARBA00047899"/>
    </source>
</evidence>
<evidence type="ECO:0000313" key="32">
    <source>
        <dbReference type="Proteomes" id="UP000645828"/>
    </source>
</evidence>
<dbReference type="InterPro" id="IPR011009">
    <property type="entry name" value="Kinase-like_dom_sf"/>
</dbReference>
<evidence type="ECO:0000256" key="16">
    <source>
        <dbReference type="ARBA" id="ARBA00022794"/>
    </source>
</evidence>
<evidence type="ECO:0000259" key="28">
    <source>
        <dbReference type="PROSITE" id="PS50011"/>
    </source>
</evidence>
<dbReference type="PANTHER" id="PTHR24346:SF28">
    <property type="entry name" value="MAP_MICROTUBULE AFFINITY-REGULATING KINASE 4"/>
    <property type="match status" value="1"/>
</dbReference>
<dbReference type="PROSITE" id="PS50011">
    <property type="entry name" value="PROTEIN_KINASE_DOM"/>
    <property type="match status" value="1"/>
</dbReference>
<dbReference type="AlphaFoldDB" id="A0A811ZTK9"/>
<reference evidence="31" key="1">
    <citation type="submission" date="2020-12" db="EMBL/GenBank/DDBJ databases">
        <authorList>
            <consortium name="Molecular Ecology Group"/>
        </authorList>
    </citation>
    <scope>NUCLEOTIDE SEQUENCE</scope>
    <source>
        <strain evidence="31">TBG_1078</strain>
    </source>
</reference>
<comment type="similarity">
    <text evidence="6">Belongs to the protein kinase superfamily. CAMK Ser/Thr protein kinase family. SNF1 subfamily.</text>
</comment>
<keyword evidence="17 26" id="KW-0067">ATP-binding</keyword>
<evidence type="ECO:0000256" key="5">
    <source>
        <dbReference type="ARBA" id="ARBA00004430"/>
    </source>
</evidence>
<dbReference type="Gene3D" id="3.30.200.20">
    <property type="entry name" value="Phosphorylase Kinase, domain 1"/>
    <property type="match status" value="1"/>
</dbReference>
<comment type="subcellular location">
    <subcellularLocation>
        <location evidence="3">Cell projection</location>
        <location evidence="3">Dendrite</location>
    </subcellularLocation>
    <subcellularLocation>
        <location evidence="5">Cytoplasm</location>
        <location evidence="5">Cytoskeleton</location>
        <location evidence="5">Cilium axoneme</location>
    </subcellularLocation>
    <subcellularLocation>
        <location evidence="2">Cytoplasm</location>
        <location evidence="2">Cytoskeleton</location>
        <location evidence="2">Cilium basal body</location>
    </subcellularLocation>
    <subcellularLocation>
        <location evidence="4">Cytoplasm</location>
        <location evidence="4">Cytoskeleton</location>
        <location evidence="4">Microtubule organizing center</location>
        <location evidence="4">Centrosome</location>
    </subcellularLocation>
</comment>
<dbReference type="FunFam" id="3.30.310.80:FF:000009">
    <property type="entry name" value="Non-specific serine/threonine protein kinase"/>
    <property type="match status" value="1"/>
</dbReference>
<evidence type="ECO:0000256" key="10">
    <source>
        <dbReference type="ARBA" id="ARBA00022553"/>
    </source>
</evidence>
<keyword evidence="21" id="KW-0131">Cell cycle</keyword>
<dbReference type="InterPro" id="IPR015940">
    <property type="entry name" value="UBA"/>
</dbReference>
<evidence type="ECO:0000256" key="26">
    <source>
        <dbReference type="PROSITE-ProRule" id="PRU10141"/>
    </source>
</evidence>
<evidence type="ECO:0000256" key="4">
    <source>
        <dbReference type="ARBA" id="ARBA00004300"/>
    </source>
</evidence>
<dbReference type="GO" id="GO:0030030">
    <property type="term" value="P:cell projection organization"/>
    <property type="evidence" value="ECO:0007669"/>
    <property type="project" value="UniProtKB-KW"/>
</dbReference>
<dbReference type="GO" id="GO:1900227">
    <property type="term" value="P:positive regulation of NLRP3 inflammasome complex assembly"/>
    <property type="evidence" value="ECO:0007669"/>
    <property type="project" value="UniProtKB-ARBA"/>
</dbReference>
<evidence type="ECO:0000256" key="8">
    <source>
        <dbReference type="ARBA" id="ARBA00022490"/>
    </source>
</evidence>
<evidence type="ECO:0000256" key="27">
    <source>
        <dbReference type="SAM" id="MobiDB-lite"/>
    </source>
</evidence>
<comment type="catalytic activity">
    <reaction evidence="22">
        <text>L-threonyl-[protein] + ATP = O-phospho-L-threonyl-[protein] + ADP + H(+)</text>
        <dbReference type="Rhea" id="RHEA:46608"/>
        <dbReference type="Rhea" id="RHEA-COMP:11060"/>
        <dbReference type="Rhea" id="RHEA-COMP:11605"/>
        <dbReference type="ChEBI" id="CHEBI:15378"/>
        <dbReference type="ChEBI" id="CHEBI:30013"/>
        <dbReference type="ChEBI" id="CHEBI:30616"/>
        <dbReference type="ChEBI" id="CHEBI:61977"/>
        <dbReference type="ChEBI" id="CHEBI:456216"/>
        <dbReference type="EC" id="2.7.11.1"/>
    </reaction>
</comment>
<organism evidence="31 32">
    <name type="scientific">Nyctereutes procyonoides</name>
    <name type="common">Raccoon dog</name>
    <name type="synonym">Canis procyonoides</name>
    <dbReference type="NCBI Taxonomy" id="34880"/>
    <lineage>
        <taxon>Eukaryota</taxon>
        <taxon>Metazoa</taxon>
        <taxon>Chordata</taxon>
        <taxon>Craniata</taxon>
        <taxon>Vertebrata</taxon>
        <taxon>Euteleostomi</taxon>
        <taxon>Mammalia</taxon>
        <taxon>Eutheria</taxon>
        <taxon>Laurasiatheria</taxon>
        <taxon>Carnivora</taxon>
        <taxon>Caniformia</taxon>
        <taxon>Canidae</taxon>
        <taxon>Nyctereutes</taxon>
    </lineage>
</organism>
<feature type="domain" description="UBA" evidence="29">
    <location>
        <begin position="324"/>
        <end position="368"/>
    </location>
</feature>
<dbReference type="GO" id="GO:0005813">
    <property type="term" value="C:centrosome"/>
    <property type="evidence" value="ECO:0007669"/>
    <property type="project" value="UniProtKB-SubCell"/>
</dbReference>
<dbReference type="Pfam" id="PF00627">
    <property type="entry name" value="UBA"/>
    <property type="match status" value="1"/>
</dbReference>
<feature type="compositionally biased region" description="Low complexity" evidence="27">
    <location>
        <begin position="393"/>
        <end position="406"/>
    </location>
</feature>
<dbReference type="PROSITE" id="PS00108">
    <property type="entry name" value="PROTEIN_KINASE_ST"/>
    <property type="match status" value="1"/>
</dbReference>
<evidence type="ECO:0000256" key="7">
    <source>
        <dbReference type="ARBA" id="ARBA00012513"/>
    </source>
</evidence>
<feature type="domain" description="Protein kinase" evidence="28">
    <location>
        <begin position="59"/>
        <end position="310"/>
    </location>
</feature>
<evidence type="ECO:0000256" key="21">
    <source>
        <dbReference type="ARBA" id="ARBA00023306"/>
    </source>
</evidence>
<proteinExistence type="inferred from homology"/>
<evidence type="ECO:0000256" key="24">
    <source>
        <dbReference type="ARBA" id="ARBA00064604"/>
    </source>
</evidence>
<dbReference type="PANTHER" id="PTHR24346">
    <property type="entry name" value="MAP/MICROTUBULE AFFINITY-REGULATING KINASE"/>
    <property type="match status" value="1"/>
</dbReference>
<gene>
    <name evidence="31" type="ORF">NYPRO_LOCUS25292</name>
</gene>
<dbReference type="GO" id="GO:0005524">
    <property type="term" value="F:ATP binding"/>
    <property type="evidence" value="ECO:0007669"/>
    <property type="project" value="UniProtKB-UniRule"/>
</dbReference>
<evidence type="ECO:0000256" key="9">
    <source>
        <dbReference type="ARBA" id="ARBA00022527"/>
    </source>
</evidence>
<feature type="region of interest" description="Disordered" evidence="27">
    <location>
        <begin position="1"/>
        <end position="36"/>
    </location>
</feature>